<dbReference type="PANTHER" id="PTHR16222">
    <property type="entry name" value="ADP-RIBOSYLGLYCOHYDROLASE"/>
    <property type="match status" value="1"/>
</dbReference>
<dbReference type="InterPro" id="IPR005502">
    <property type="entry name" value="Ribosyl_crysJ1"/>
</dbReference>
<dbReference type="RefSeq" id="WP_158363444.1">
    <property type="nucleotide sequence ID" value="NZ_JAOQKC010000009.1"/>
</dbReference>
<evidence type="ECO:0000313" key="4">
    <source>
        <dbReference type="Proteomes" id="UP001652461"/>
    </source>
</evidence>
<accession>A0ABT2RXA6</accession>
<comment type="similarity">
    <text evidence="1">Belongs to the ADP-ribosylglycohydrolase family.</text>
</comment>
<proteinExistence type="inferred from homology"/>
<keyword evidence="2" id="KW-0378">Hydrolase</keyword>
<keyword evidence="4" id="KW-1185">Reference proteome</keyword>
<comment type="caution">
    <text evidence="3">The sequence shown here is derived from an EMBL/GenBank/DDBJ whole genome shotgun (WGS) entry which is preliminary data.</text>
</comment>
<protein>
    <submittedName>
        <fullName evidence="3">ADP-ribosylglycohydrolase family protein</fullName>
    </submittedName>
</protein>
<sequence>MIKEVASSGGYVMETLQAALWCLVKTDNYKACVLKAVNLGRNTDTTAAVAGGLAGILYGYDGIPAEWMEKLQRKDMIENILNWN</sequence>
<dbReference type="EMBL" id="JAOQKC010000009">
    <property type="protein sequence ID" value="MCU6696960.1"/>
    <property type="molecule type" value="Genomic_DNA"/>
</dbReference>
<dbReference type="SUPFAM" id="SSF101478">
    <property type="entry name" value="ADP-ribosylglycohydrolase"/>
    <property type="match status" value="1"/>
</dbReference>
<dbReference type="Proteomes" id="UP001652461">
    <property type="component" value="Unassembled WGS sequence"/>
</dbReference>
<name>A0ABT2RXA6_9FIRM</name>
<evidence type="ECO:0000256" key="1">
    <source>
        <dbReference type="ARBA" id="ARBA00010702"/>
    </source>
</evidence>
<evidence type="ECO:0000313" key="3">
    <source>
        <dbReference type="EMBL" id="MCU6696960.1"/>
    </source>
</evidence>
<dbReference type="InterPro" id="IPR050792">
    <property type="entry name" value="ADP-ribosylglycohydrolase"/>
</dbReference>
<gene>
    <name evidence="3" type="ORF">OCV63_08630</name>
</gene>
<dbReference type="InterPro" id="IPR036705">
    <property type="entry name" value="Ribosyl_crysJ1_sf"/>
</dbReference>
<dbReference type="Gene3D" id="1.10.4080.10">
    <property type="entry name" value="ADP-ribosylation/Crystallin J1"/>
    <property type="match status" value="1"/>
</dbReference>
<organism evidence="3 4">
    <name type="scientific">Laedolimicola ammoniilytica</name>
    <dbReference type="NCBI Taxonomy" id="2981771"/>
    <lineage>
        <taxon>Bacteria</taxon>
        <taxon>Bacillati</taxon>
        <taxon>Bacillota</taxon>
        <taxon>Clostridia</taxon>
        <taxon>Lachnospirales</taxon>
        <taxon>Lachnospiraceae</taxon>
        <taxon>Laedolimicola</taxon>
    </lineage>
</organism>
<reference evidence="3 4" key="1">
    <citation type="journal article" date="2021" name="ISME Commun">
        <title>Automated analysis of genomic sequences facilitates high-throughput and comprehensive description of bacteria.</title>
        <authorList>
            <person name="Hitch T.C.A."/>
        </authorList>
    </citation>
    <scope>NUCLEOTIDE SEQUENCE [LARGE SCALE GENOMIC DNA]</scope>
    <source>
        <strain evidence="3 4">Sanger_04</strain>
    </source>
</reference>
<evidence type="ECO:0000256" key="2">
    <source>
        <dbReference type="ARBA" id="ARBA00022801"/>
    </source>
</evidence>
<dbReference type="PANTHER" id="PTHR16222:SF24">
    <property type="entry name" value="ADP-RIBOSYLHYDROLASE ARH3"/>
    <property type="match status" value="1"/>
</dbReference>
<dbReference type="Pfam" id="PF03747">
    <property type="entry name" value="ADP_ribosyl_GH"/>
    <property type="match status" value="1"/>
</dbReference>